<dbReference type="InterPro" id="IPR041664">
    <property type="entry name" value="AAA_16"/>
</dbReference>
<dbReference type="OrthoDB" id="343623at2759"/>
<feature type="domain" description="Orc1-like AAA ATPase" evidence="10">
    <location>
        <begin position="275"/>
        <end position="423"/>
    </location>
</feature>
<dbReference type="Pfam" id="PF14629">
    <property type="entry name" value="ORC4_C"/>
    <property type="match status" value="1"/>
</dbReference>
<evidence type="ECO:0000256" key="4">
    <source>
        <dbReference type="ARBA" id="ARBA00022705"/>
    </source>
</evidence>
<evidence type="ECO:0000256" key="3">
    <source>
        <dbReference type="ARBA" id="ARBA00019083"/>
    </source>
</evidence>
<feature type="region of interest" description="Disordered" evidence="9">
    <location>
        <begin position="194"/>
        <end position="239"/>
    </location>
</feature>
<evidence type="ECO:0000256" key="5">
    <source>
        <dbReference type="ARBA" id="ARBA00022741"/>
    </source>
</evidence>
<evidence type="ECO:0000259" key="10">
    <source>
        <dbReference type="Pfam" id="PF13191"/>
    </source>
</evidence>
<dbReference type="Gene3D" id="3.40.50.300">
    <property type="entry name" value="P-loop containing nucleotide triphosphate hydrolases"/>
    <property type="match status" value="1"/>
</dbReference>
<dbReference type="Proteomes" id="UP000271974">
    <property type="component" value="Unassembled WGS sequence"/>
</dbReference>
<dbReference type="Pfam" id="PF13191">
    <property type="entry name" value="AAA_16"/>
    <property type="match status" value="1"/>
</dbReference>
<dbReference type="CDD" id="cd00009">
    <property type="entry name" value="AAA"/>
    <property type="match status" value="1"/>
</dbReference>
<comment type="caution">
    <text evidence="12">The sequence shown here is derived from an EMBL/GenBank/DDBJ whole genome shotgun (WGS) entry which is preliminary data.</text>
</comment>
<evidence type="ECO:0000256" key="9">
    <source>
        <dbReference type="SAM" id="MobiDB-lite"/>
    </source>
</evidence>
<evidence type="ECO:0000256" key="7">
    <source>
        <dbReference type="ARBA" id="ARBA00023125"/>
    </source>
</evidence>
<comment type="subcellular location">
    <subcellularLocation>
        <location evidence="1">Nucleus</location>
    </subcellularLocation>
</comment>
<dbReference type="GO" id="GO:0005737">
    <property type="term" value="C:cytoplasm"/>
    <property type="evidence" value="ECO:0007669"/>
    <property type="project" value="UniProtKB-ARBA"/>
</dbReference>
<dbReference type="InterPro" id="IPR027417">
    <property type="entry name" value="P-loop_NTPase"/>
</dbReference>
<keyword evidence="6" id="KW-0067">ATP-binding</keyword>
<comment type="similarity">
    <text evidence="2">Belongs to the ORC4 family.</text>
</comment>
<dbReference type="PANTHER" id="PTHR12087">
    <property type="entry name" value="ORIGIN RECOGNITION COMPLEX SUBUNIT 4"/>
    <property type="match status" value="1"/>
</dbReference>
<evidence type="ECO:0000313" key="12">
    <source>
        <dbReference type="EMBL" id="RUS71330.1"/>
    </source>
</evidence>
<evidence type="ECO:0000256" key="2">
    <source>
        <dbReference type="ARBA" id="ARBA00005334"/>
    </source>
</evidence>
<keyword evidence="7" id="KW-0238">DNA-binding</keyword>
<reference evidence="12 13" key="1">
    <citation type="submission" date="2019-01" db="EMBL/GenBank/DDBJ databases">
        <title>A draft genome assembly of the solar-powered sea slug Elysia chlorotica.</title>
        <authorList>
            <person name="Cai H."/>
            <person name="Li Q."/>
            <person name="Fang X."/>
            <person name="Li J."/>
            <person name="Curtis N.E."/>
            <person name="Altenburger A."/>
            <person name="Shibata T."/>
            <person name="Feng M."/>
            <person name="Maeda T."/>
            <person name="Schwartz J.A."/>
            <person name="Shigenobu S."/>
            <person name="Lundholm N."/>
            <person name="Nishiyama T."/>
            <person name="Yang H."/>
            <person name="Hasebe M."/>
            <person name="Li S."/>
            <person name="Pierce S.K."/>
            <person name="Wang J."/>
        </authorList>
    </citation>
    <scope>NUCLEOTIDE SEQUENCE [LARGE SCALE GENOMIC DNA]</scope>
    <source>
        <strain evidence="12">EC2010</strain>
        <tissue evidence="12">Whole organism of an adult</tissue>
    </source>
</reference>
<name>A0A433SQ26_ELYCH</name>
<evidence type="ECO:0000256" key="8">
    <source>
        <dbReference type="ARBA" id="ARBA00023242"/>
    </source>
</evidence>
<feature type="domain" description="Origin recognition complex subunit 4 C-terminal" evidence="11">
    <location>
        <begin position="462"/>
        <end position="596"/>
    </location>
</feature>
<proteinExistence type="inferred from homology"/>
<dbReference type="GO" id="GO:0005524">
    <property type="term" value="F:ATP binding"/>
    <property type="evidence" value="ECO:0007669"/>
    <property type="project" value="UniProtKB-KW"/>
</dbReference>
<keyword evidence="4" id="KW-0235">DNA replication</keyword>
<dbReference type="STRING" id="188477.A0A433SQ26"/>
<feature type="compositionally biased region" description="Polar residues" evidence="9">
    <location>
        <begin position="29"/>
        <end position="43"/>
    </location>
</feature>
<dbReference type="EMBL" id="RQTK01001230">
    <property type="protein sequence ID" value="RUS71330.1"/>
    <property type="molecule type" value="Genomic_DNA"/>
</dbReference>
<keyword evidence="8" id="KW-0539">Nucleus</keyword>
<keyword evidence="13" id="KW-1185">Reference proteome</keyword>
<dbReference type="FunFam" id="3.40.50.300:FF:000649">
    <property type="entry name" value="Origin recognition complex subunit 4"/>
    <property type="match status" value="1"/>
</dbReference>
<organism evidence="12 13">
    <name type="scientific">Elysia chlorotica</name>
    <name type="common">Eastern emerald elysia</name>
    <name type="synonym">Sea slug</name>
    <dbReference type="NCBI Taxonomy" id="188477"/>
    <lineage>
        <taxon>Eukaryota</taxon>
        <taxon>Metazoa</taxon>
        <taxon>Spiralia</taxon>
        <taxon>Lophotrochozoa</taxon>
        <taxon>Mollusca</taxon>
        <taxon>Gastropoda</taxon>
        <taxon>Heterobranchia</taxon>
        <taxon>Euthyneura</taxon>
        <taxon>Panpulmonata</taxon>
        <taxon>Sacoglossa</taxon>
        <taxon>Placobranchoidea</taxon>
        <taxon>Plakobranchidae</taxon>
        <taxon>Elysia</taxon>
    </lineage>
</organism>
<dbReference type="SUPFAM" id="SSF52540">
    <property type="entry name" value="P-loop containing nucleoside triphosphate hydrolases"/>
    <property type="match status" value="1"/>
</dbReference>
<evidence type="ECO:0000256" key="1">
    <source>
        <dbReference type="ARBA" id="ARBA00004123"/>
    </source>
</evidence>
<accession>A0A433SQ26</accession>
<dbReference type="InterPro" id="IPR016527">
    <property type="entry name" value="ORC4"/>
</dbReference>
<feature type="non-terminal residue" evidence="12">
    <location>
        <position position="606"/>
    </location>
</feature>
<dbReference type="PANTHER" id="PTHR12087:SF0">
    <property type="entry name" value="ORIGIN RECOGNITION COMPLEX SUBUNIT 4"/>
    <property type="match status" value="1"/>
</dbReference>
<evidence type="ECO:0000256" key="6">
    <source>
        <dbReference type="ARBA" id="ARBA00022840"/>
    </source>
</evidence>
<feature type="compositionally biased region" description="Polar residues" evidence="9">
    <location>
        <begin position="95"/>
        <end position="110"/>
    </location>
</feature>
<evidence type="ECO:0000313" key="13">
    <source>
        <dbReference type="Proteomes" id="UP000271974"/>
    </source>
</evidence>
<sequence>MVKPNLKIYDSPRKYESGSESEQAAASLQMVSISSPRSKSLQSADLGKASPQKRESSRLAALSPMKGSPLKKNGTVESECSPRKRSAIALDFSPLKNSPKSRSPAVSPQKKTLLVSKNGDPETCQSTKISSPEKKPDLSVTKSPLKRESSRLAVQSPAKGSPLKRDVNLNDSECSPRKRLTRALDLSSVKTSPIKCSLANGSPRKSTKNSEKAPGSPGSVKTPSKSSVGASESSKKAEALSTKDLSVFDPLQEVQQILRRRISQTNCPPSICGYEKERKQLHDLIKRTAVMGESNSLLLIGPRGCGKSMLIQNVLEDVYQEEKIKQDLLLVKLNGLLQSDDRIALREITRQLQLENTVGDKVFGSFAETLQFLLEALKKGDESSKPIVFVLEEFDLFAQHKNQTLLYNLFDISQSAQAPICVIGITCRLDVVELLEKRVKSRFSHRQIYLFNKLTLTQYRRLCFDYLSLPGDFPDKSFAKNWNSNIEVMLDEVAVKDVLERQFSLMNDVRGLLSLLTYPVCNISAAHPTITASDLITSFKLISTDTKSAMLHGVSILELAIIIAMKHLTDIYEGEPFNFEMVYSEYLKFARHRSGMQVYEKAIVMK</sequence>
<dbReference type="InterPro" id="IPR032705">
    <property type="entry name" value="ORC4_C"/>
</dbReference>
<dbReference type="GO" id="GO:0003688">
    <property type="term" value="F:DNA replication origin binding"/>
    <property type="evidence" value="ECO:0007669"/>
    <property type="project" value="TreeGrafter"/>
</dbReference>
<dbReference type="AlphaFoldDB" id="A0A433SQ26"/>
<dbReference type="GO" id="GO:0006270">
    <property type="term" value="P:DNA replication initiation"/>
    <property type="evidence" value="ECO:0007669"/>
    <property type="project" value="TreeGrafter"/>
</dbReference>
<feature type="compositionally biased region" description="Low complexity" evidence="9">
    <location>
        <begin position="18"/>
        <end position="27"/>
    </location>
</feature>
<feature type="region of interest" description="Disordered" evidence="9">
    <location>
        <begin position="1"/>
        <end position="177"/>
    </location>
</feature>
<evidence type="ECO:0000259" key="11">
    <source>
        <dbReference type="Pfam" id="PF14629"/>
    </source>
</evidence>
<gene>
    <name evidence="12" type="ORF">EGW08_020895</name>
</gene>
<dbReference type="GO" id="GO:0005664">
    <property type="term" value="C:nuclear origin of replication recognition complex"/>
    <property type="evidence" value="ECO:0007669"/>
    <property type="project" value="TreeGrafter"/>
</dbReference>
<protein>
    <recommendedName>
        <fullName evidence="3">Origin recognition complex subunit 4</fullName>
    </recommendedName>
</protein>
<keyword evidence="5" id="KW-0547">Nucleotide-binding</keyword>